<dbReference type="GO" id="GO:0003700">
    <property type="term" value="F:DNA-binding transcription factor activity"/>
    <property type="evidence" value="ECO:0007669"/>
    <property type="project" value="TreeGrafter"/>
</dbReference>
<feature type="compositionally biased region" description="Basic and acidic residues" evidence="4">
    <location>
        <begin position="16"/>
        <end position="27"/>
    </location>
</feature>
<dbReference type="InterPro" id="IPR018490">
    <property type="entry name" value="cNMP-bd_dom_sf"/>
</dbReference>
<reference evidence="6" key="1">
    <citation type="submission" date="2022-08" db="EMBL/GenBank/DDBJ databases">
        <title>Draft genome sequencing of Roseisolibacter agri AW1220.</title>
        <authorList>
            <person name="Tobiishi Y."/>
            <person name="Tonouchi A."/>
        </authorList>
    </citation>
    <scope>NUCLEOTIDE SEQUENCE</scope>
    <source>
        <strain evidence="6">AW1220</strain>
    </source>
</reference>
<evidence type="ECO:0000256" key="1">
    <source>
        <dbReference type="ARBA" id="ARBA00023015"/>
    </source>
</evidence>
<gene>
    <name evidence="6" type="ORF">rosag_02730</name>
</gene>
<accession>A0AA37QCH1</accession>
<dbReference type="InterPro" id="IPR050397">
    <property type="entry name" value="Env_Response_Regulators"/>
</dbReference>
<proteinExistence type="predicted"/>
<dbReference type="InterPro" id="IPR000595">
    <property type="entry name" value="cNMP-bd_dom"/>
</dbReference>
<dbReference type="Gene3D" id="1.10.10.10">
    <property type="entry name" value="Winged helix-like DNA-binding domain superfamily/Winged helix DNA-binding domain"/>
    <property type="match status" value="1"/>
</dbReference>
<keyword evidence="1" id="KW-0805">Transcription regulation</keyword>
<dbReference type="SMART" id="SM00419">
    <property type="entry name" value="HTH_CRP"/>
    <property type="match status" value="1"/>
</dbReference>
<dbReference type="SMART" id="SM00100">
    <property type="entry name" value="cNMP"/>
    <property type="match status" value="1"/>
</dbReference>
<dbReference type="Pfam" id="PF13545">
    <property type="entry name" value="HTH_Crp_2"/>
    <property type="match status" value="1"/>
</dbReference>
<dbReference type="CDD" id="cd00038">
    <property type="entry name" value="CAP_ED"/>
    <property type="match status" value="1"/>
</dbReference>
<comment type="caution">
    <text evidence="6">The sequence shown here is derived from an EMBL/GenBank/DDBJ whole genome shotgun (WGS) entry which is preliminary data.</text>
</comment>
<evidence type="ECO:0000313" key="7">
    <source>
        <dbReference type="Proteomes" id="UP001161325"/>
    </source>
</evidence>
<evidence type="ECO:0000259" key="5">
    <source>
        <dbReference type="PROSITE" id="PS50042"/>
    </source>
</evidence>
<evidence type="ECO:0000256" key="4">
    <source>
        <dbReference type="SAM" id="MobiDB-lite"/>
    </source>
</evidence>
<dbReference type="InterPro" id="IPR012318">
    <property type="entry name" value="HTH_CRP"/>
</dbReference>
<name>A0AA37QCH1_9BACT</name>
<feature type="domain" description="Cyclic nucleotide-binding" evidence="5">
    <location>
        <begin position="58"/>
        <end position="170"/>
    </location>
</feature>
<dbReference type="PROSITE" id="PS50042">
    <property type="entry name" value="CNMP_BINDING_3"/>
    <property type="match status" value="1"/>
</dbReference>
<protein>
    <submittedName>
        <fullName evidence="6">Cyclic nucleotide-binding protein</fullName>
    </submittedName>
</protein>
<sequence length="280" mass="30968">MEEIERTLPPHHAQPHRSDEDVGKDDGADATGSAPPAASLEDRHDGVTAAHAAERNHLLHGLPPEDYAWLLPKLRPERLRLKDVLIEPDTPIAAVHFMRTGVGSMIATEQEGGEIEVGTIGNEGLIGLPVVFGAESSTYRVLIQIEGEAWRLSADDFRQAMEERPAVRRRALRYAHAFTDQIAQSVACNRLHTVEERCARWVLMTHDRVDGDAFELTHEFLAVMLGVRRAGVTVALGALQHAGLIRNVRGRIEVLDRTRLMAAACGCYAVTRASYRRLLD</sequence>
<dbReference type="InterPro" id="IPR036390">
    <property type="entry name" value="WH_DNA-bd_sf"/>
</dbReference>
<dbReference type="Proteomes" id="UP001161325">
    <property type="component" value="Unassembled WGS sequence"/>
</dbReference>
<dbReference type="Gene3D" id="2.60.120.10">
    <property type="entry name" value="Jelly Rolls"/>
    <property type="match status" value="1"/>
</dbReference>
<dbReference type="GO" id="GO:0005829">
    <property type="term" value="C:cytosol"/>
    <property type="evidence" value="ECO:0007669"/>
    <property type="project" value="TreeGrafter"/>
</dbReference>
<keyword evidence="7" id="KW-1185">Reference proteome</keyword>
<dbReference type="AlphaFoldDB" id="A0AA37QCH1"/>
<keyword evidence="3" id="KW-0804">Transcription</keyword>
<dbReference type="RefSeq" id="WP_284348206.1">
    <property type="nucleotide sequence ID" value="NZ_BRXS01000001.1"/>
</dbReference>
<dbReference type="GO" id="GO:0003677">
    <property type="term" value="F:DNA binding"/>
    <property type="evidence" value="ECO:0007669"/>
    <property type="project" value="UniProtKB-KW"/>
</dbReference>
<dbReference type="InterPro" id="IPR014710">
    <property type="entry name" value="RmlC-like_jellyroll"/>
</dbReference>
<evidence type="ECO:0000313" key="6">
    <source>
        <dbReference type="EMBL" id="GLC23760.1"/>
    </source>
</evidence>
<dbReference type="PANTHER" id="PTHR24567">
    <property type="entry name" value="CRP FAMILY TRANSCRIPTIONAL REGULATORY PROTEIN"/>
    <property type="match status" value="1"/>
</dbReference>
<feature type="region of interest" description="Disordered" evidence="4">
    <location>
        <begin position="1"/>
        <end position="44"/>
    </location>
</feature>
<dbReference type="Pfam" id="PF00027">
    <property type="entry name" value="cNMP_binding"/>
    <property type="match status" value="1"/>
</dbReference>
<evidence type="ECO:0000256" key="2">
    <source>
        <dbReference type="ARBA" id="ARBA00023125"/>
    </source>
</evidence>
<dbReference type="EMBL" id="BRXS01000001">
    <property type="protein sequence ID" value="GLC23760.1"/>
    <property type="molecule type" value="Genomic_DNA"/>
</dbReference>
<organism evidence="6 7">
    <name type="scientific">Roseisolibacter agri</name>
    <dbReference type="NCBI Taxonomy" id="2014610"/>
    <lineage>
        <taxon>Bacteria</taxon>
        <taxon>Pseudomonadati</taxon>
        <taxon>Gemmatimonadota</taxon>
        <taxon>Gemmatimonadia</taxon>
        <taxon>Gemmatimonadales</taxon>
        <taxon>Gemmatimonadaceae</taxon>
        <taxon>Roseisolibacter</taxon>
    </lineage>
</organism>
<keyword evidence="2" id="KW-0238">DNA-binding</keyword>
<evidence type="ECO:0000256" key="3">
    <source>
        <dbReference type="ARBA" id="ARBA00023163"/>
    </source>
</evidence>
<dbReference type="SUPFAM" id="SSF46785">
    <property type="entry name" value="Winged helix' DNA-binding domain"/>
    <property type="match status" value="1"/>
</dbReference>
<dbReference type="InterPro" id="IPR036388">
    <property type="entry name" value="WH-like_DNA-bd_sf"/>
</dbReference>
<dbReference type="PANTHER" id="PTHR24567:SF74">
    <property type="entry name" value="HTH-TYPE TRANSCRIPTIONAL REGULATOR ARCR"/>
    <property type="match status" value="1"/>
</dbReference>
<dbReference type="SUPFAM" id="SSF51206">
    <property type="entry name" value="cAMP-binding domain-like"/>
    <property type="match status" value="1"/>
</dbReference>